<dbReference type="RefSeq" id="WP_168882143.1">
    <property type="nucleotide sequence ID" value="NZ_JABAIL010000003.1"/>
</dbReference>
<accession>A0A7X8SJP4</accession>
<dbReference type="Proteomes" id="UP000585050">
    <property type="component" value="Unassembled WGS sequence"/>
</dbReference>
<dbReference type="SUPFAM" id="SSF55729">
    <property type="entry name" value="Acyl-CoA N-acyltransferases (Nat)"/>
    <property type="match status" value="1"/>
</dbReference>
<gene>
    <name evidence="2" type="ORF">HGP29_09400</name>
</gene>
<keyword evidence="2" id="KW-0808">Transferase</keyword>
<comment type="caution">
    <text evidence="2">The sequence shown here is derived from an EMBL/GenBank/DDBJ whole genome shotgun (WGS) entry which is preliminary data.</text>
</comment>
<dbReference type="CDD" id="cd04301">
    <property type="entry name" value="NAT_SF"/>
    <property type="match status" value="1"/>
</dbReference>
<dbReference type="Pfam" id="PF13508">
    <property type="entry name" value="Acetyltransf_7"/>
    <property type="match status" value="1"/>
</dbReference>
<reference evidence="2 3" key="1">
    <citation type="submission" date="2020-04" db="EMBL/GenBank/DDBJ databases">
        <title>Flammeovirga sp. SR4, a novel species isolated from seawater.</title>
        <authorList>
            <person name="Wang X."/>
        </authorList>
    </citation>
    <scope>NUCLEOTIDE SEQUENCE [LARGE SCALE GENOMIC DNA]</scope>
    <source>
        <strain evidence="2 3">SR4</strain>
    </source>
</reference>
<proteinExistence type="predicted"/>
<dbReference type="InterPro" id="IPR016181">
    <property type="entry name" value="Acyl_CoA_acyltransferase"/>
</dbReference>
<keyword evidence="3" id="KW-1185">Reference proteome</keyword>
<organism evidence="2 3">
    <name type="scientific">Flammeovirga agarivorans</name>
    <dbReference type="NCBI Taxonomy" id="2726742"/>
    <lineage>
        <taxon>Bacteria</taxon>
        <taxon>Pseudomonadati</taxon>
        <taxon>Bacteroidota</taxon>
        <taxon>Cytophagia</taxon>
        <taxon>Cytophagales</taxon>
        <taxon>Flammeovirgaceae</taxon>
        <taxon>Flammeovirga</taxon>
    </lineage>
</organism>
<evidence type="ECO:0000313" key="3">
    <source>
        <dbReference type="Proteomes" id="UP000585050"/>
    </source>
</evidence>
<dbReference type="AlphaFoldDB" id="A0A7X8SJP4"/>
<evidence type="ECO:0000313" key="2">
    <source>
        <dbReference type="EMBL" id="NLR91420.1"/>
    </source>
</evidence>
<dbReference type="InterPro" id="IPR000182">
    <property type="entry name" value="GNAT_dom"/>
</dbReference>
<feature type="domain" description="N-acetyltransferase" evidence="1">
    <location>
        <begin position="14"/>
        <end position="159"/>
    </location>
</feature>
<sequence length="159" mass="18176">MDIQIQQAKINSIHKINEMIDISVNVLQKKYYKESTIIVGKELIQGIEDLILNHSFYIATLDHKIIGCGGFKIDTIQSDITEFKSFFVHPDYAKQGIGSLLLEYCISLCKKLSLKKIVLTSTLSGVPLYHKFGFEKIKSNQILLSNNDYFEVIEMQRSL</sequence>
<dbReference type="EMBL" id="JABAIL010000003">
    <property type="protein sequence ID" value="NLR91420.1"/>
    <property type="molecule type" value="Genomic_DNA"/>
</dbReference>
<protein>
    <submittedName>
        <fullName evidence="2">GNAT family N-acetyltransferase</fullName>
    </submittedName>
</protein>
<dbReference type="PROSITE" id="PS51186">
    <property type="entry name" value="GNAT"/>
    <property type="match status" value="1"/>
</dbReference>
<dbReference type="GO" id="GO:0016747">
    <property type="term" value="F:acyltransferase activity, transferring groups other than amino-acyl groups"/>
    <property type="evidence" value="ECO:0007669"/>
    <property type="project" value="InterPro"/>
</dbReference>
<name>A0A7X8SJP4_9BACT</name>
<dbReference type="Gene3D" id="3.40.630.30">
    <property type="match status" value="1"/>
</dbReference>
<evidence type="ECO:0000259" key="1">
    <source>
        <dbReference type="PROSITE" id="PS51186"/>
    </source>
</evidence>